<keyword evidence="7" id="KW-1185">Reference proteome</keyword>
<dbReference type="InterPro" id="IPR051681">
    <property type="entry name" value="Ser/Thr_Kinases-Pseudokinases"/>
</dbReference>
<dbReference type="SUPFAM" id="SSF56112">
    <property type="entry name" value="Protein kinase-like (PK-like)"/>
    <property type="match status" value="2"/>
</dbReference>
<evidence type="ECO:0000259" key="5">
    <source>
        <dbReference type="PROSITE" id="PS50011"/>
    </source>
</evidence>
<dbReference type="PANTHER" id="PTHR44329:SF214">
    <property type="entry name" value="PROTEIN KINASE DOMAIN-CONTAINING PROTEIN"/>
    <property type="match status" value="1"/>
</dbReference>
<dbReference type="Pfam" id="PF07714">
    <property type="entry name" value="PK_Tyr_Ser-Thr"/>
    <property type="match status" value="1"/>
</dbReference>
<dbReference type="InterPro" id="IPR001245">
    <property type="entry name" value="Ser-Thr/Tyr_kinase_cat_dom"/>
</dbReference>
<accession>A0A9W6TA01</accession>
<evidence type="ECO:0000256" key="1">
    <source>
        <dbReference type="ARBA" id="ARBA00022679"/>
    </source>
</evidence>
<keyword evidence="2" id="KW-0547">Nucleotide-binding</keyword>
<gene>
    <name evidence="6" type="ORF">Plil01_000131000</name>
</gene>
<dbReference type="OrthoDB" id="122634at2759"/>
<dbReference type="Proteomes" id="UP001165083">
    <property type="component" value="Unassembled WGS sequence"/>
</dbReference>
<dbReference type="InterPro" id="IPR000719">
    <property type="entry name" value="Prot_kinase_dom"/>
</dbReference>
<name>A0A9W6TA01_9STRA</name>
<dbReference type="AlphaFoldDB" id="A0A9W6TA01"/>
<evidence type="ECO:0000313" key="6">
    <source>
        <dbReference type="EMBL" id="GMF10511.1"/>
    </source>
</evidence>
<keyword evidence="3" id="KW-0418">Kinase</keyword>
<dbReference type="FunFam" id="3.30.200.20:FF:000180">
    <property type="entry name" value="serine/threonine-protein kinase STY46-like"/>
    <property type="match status" value="1"/>
</dbReference>
<sequence length="524" mass="58314">MIPDTWNLLYQVALGLQHLHDQILAGLPASFESDIFAFGFVIIDAIVQNTRFVGLFDTNDMYESILSGMLPAKLDTITSYQWQLIQKMCCYNPGERISAADVVRELEIISSSYTTNDSLSPECATPDLTDLAWSNLGEYQLTDDTTVSELLAAIRDLCGGSLTINQMNQDVYNRLVDVFDQLRTQTGTPSKDIVLRYGNLSDGRIGVVSIGFGAPVAEPMGTSSQHEILQKLEDLPSLLEDVEDEKEREEALTYLRFELSKYPTSYATSKVAGFTRAKAAITSLSTVKNPNWFIPAHEVKFDKFDEFSRGAFGKVYHGRWNRSQVVVKKVKLRTEEDQAAFLNEVEVWHKLYHPNVVQLFGACHIQRPFFVCEYAGGGQLDTYLRDHPNVVWEKLYEAALGLRYLHVKHIVHGDLKCNNILISSDGHAKLTDFGLSTVESSLVDNAFEPEAEDSSSEIKSVGAVRWKVPEVLCGEKATFASDVYSFGMCITKAVSGKYPWGMILDCRGVLCGEAEANSATSGKL</sequence>
<dbReference type="GO" id="GO:0004674">
    <property type="term" value="F:protein serine/threonine kinase activity"/>
    <property type="evidence" value="ECO:0007669"/>
    <property type="project" value="TreeGrafter"/>
</dbReference>
<feature type="domain" description="Protein kinase" evidence="5">
    <location>
        <begin position="301"/>
        <end position="524"/>
    </location>
</feature>
<dbReference type="EMBL" id="BSXW01000044">
    <property type="protein sequence ID" value="GMF10511.1"/>
    <property type="molecule type" value="Genomic_DNA"/>
</dbReference>
<evidence type="ECO:0000313" key="7">
    <source>
        <dbReference type="Proteomes" id="UP001165083"/>
    </source>
</evidence>
<dbReference type="InterPro" id="IPR008271">
    <property type="entry name" value="Ser/Thr_kinase_AS"/>
</dbReference>
<dbReference type="PROSITE" id="PS00108">
    <property type="entry name" value="PROTEIN_KINASE_ST"/>
    <property type="match status" value="1"/>
</dbReference>
<dbReference type="PANTHER" id="PTHR44329">
    <property type="entry name" value="SERINE/THREONINE-PROTEIN KINASE TNNI3K-RELATED"/>
    <property type="match status" value="1"/>
</dbReference>
<evidence type="ECO:0000256" key="4">
    <source>
        <dbReference type="ARBA" id="ARBA00022840"/>
    </source>
</evidence>
<dbReference type="PROSITE" id="PS50011">
    <property type="entry name" value="PROTEIN_KINASE_DOM"/>
    <property type="match status" value="1"/>
</dbReference>
<dbReference type="SMART" id="SM00220">
    <property type="entry name" value="S_TKc"/>
    <property type="match status" value="1"/>
</dbReference>
<dbReference type="Gene3D" id="1.10.510.10">
    <property type="entry name" value="Transferase(Phosphotransferase) domain 1"/>
    <property type="match status" value="2"/>
</dbReference>
<comment type="caution">
    <text evidence="6">The sequence shown here is derived from an EMBL/GenBank/DDBJ whole genome shotgun (WGS) entry which is preliminary data.</text>
</comment>
<dbReference type="InterPro" id="IPR011009">
    <property type="entry name" value="Kinase-like_dom_sf"/>
</dbReference>
<evidence type="ECO:0000256" key="3">
    <source>
        <dbReference type="ARBA" id="ARBA00022777"/>
    </source>
</evidence>
<proteinExistence type="predicted"/>
<evidence type="ECO:0000256" key="2">
    <source>
        <dbReference type="ARBA" id="ARBA00022741"/>
    </source>
</evidence>
<organism evidence="6 7">
    <name type="scientific">Phytophthora lilii</name>
    <dbReference type="NCBI Taxonomy" id="2077276"/>
    <lineage>
        <taxon>Eukaryota</taxon>
        <taxon>Sar</taxon>
        <taxon>Stramenopiles</taxon>
        <taxon>Oomycota</taxon>
        <taxon>Peronosporomycetes</taxon>
        <taxon>Peronosporales</taxon>
        <taxon>Peronosporaceae</taxon>
        <taxon>Phytophthora</taxon>
    </lineage>
</organism>
<dbReference type="GO" id="GO:0005524">
    <property type="term" value="F:ATP binding"/>
    <property type="evidence" value="ECO:0007669"/>
    <property type="project" value="UniProtKB-KW"/>
</dbReference>
<keyword evidence="1" id="KW-0808">Transferase</keyword>
<keyword evidence="4" id="KW-0067">ATP-binding</keyword>
<reference evidence="6" key="1">
    <citation type="submission" date="2023-04" db="EMBL/GenBank/DDBJ databases">
        <title>Phytophthora lilii NBRC 32176.</title>
        <authorList>
            <person name="Ichikawa N."/>
            <person name="Sato H."/>
            <person name="Tonouchi N."/>
        </authorList>
    </citation>
    <scope>NUCLEOTIDE SEQUENCE</scope>
    <source>
        <strain evidence="6">NBRC 32176</strain>
    </source>
</reference>
<protein>
    <submittedName>
        <fullName evidence="6">Unnamed protein product</fullName>
    </submittedName>
</protein>